<reference evidence="8 9" key="1">
    <citation type="submission" date="2015-04" db="EMBL/GenBank/DDBJ databases">
        <title>Complete genome sequence of Schizopora paradoxa KUC8140, a cosmopolitan wood degrader in East Asia.</title>
        <authorList>
            <consortium name="DOE Joint Genome Institute"/>
            <person name="Min B."/>
            <person name="Park H."/>
            <person name="Jang Y."/>
            <person name="Kim J.-J."/>
            <person name="Kim K.H."/>
            <person name="Pangilinan J."/>
            <person name="Lipzen A."/>
            <person name="Riley R."/>
            <person name="Grigoriev I.V."/>
            <person name="Spatafora J.W."/>
            <person name="Choi I.-G."/>
        </authorList>
    </citation>
    <scope>NUCLEOTIDE SEQUENCE [LARGE SCALE GENOMIC DNA]</scope>
    <source>
        <strain evidence="8 9">KUC8140</strain>
    </source>
</reference>
<dbReference type="GO" id="GO:0004674">
    <property type="term" value="F:protein serine/threonine kinase activity"/>
    <property type="evidence" value="ECO:0007669"/>
    <property type="project" value="UniProtKB-KW"/>
</dbReference>
<dbReference type="PROSITE" id="PS50011">
    <property type="entry name" value="PROTEIN_KINASE_DOM"/>
    <property type="match status" value="1"/>
</dbReference>
<evidence type="ECO:0000313" key="9">
    <source>
        <dbReference type="Proteomes" id="UP000053477"/>
    </source>
</evidence>
<keyword evidence="5" id="KW-0067">ATP-binding</keyword>
<evidence type="ECO:0000256" key="6">
    <source>
        <dbReference type="SAM" id="MobiDB-lite"/>
    </source>
</evidence>
<dbReference type="GO" id="GO:0005524">
    <property type="term" value="F:ATP binding"/>
    <property type="evidence" value="ECO:0007669"/>
    <property type="project" value="UniProtKB-KW"/>
</dbReference>
<evidence type="ECO:0000259" key="7">
    <source>
        <dbReference type="PROSITE" id="PS50011"/>
    </source>
</evidence>
<dbReference type="InterPro" id="IPR008271">
    <property type="entry name" value="Ser/Thr_kinase_AS"/>
</dbReference>
<accession>A0A0H2RAZ6</accession>
<gene>
    <name evidence="8" type="ORF">SCHPADRAFT_585725</name>
</gene>
<keyword evidence="1" id="KW-0723">Serine/threonine-protein kinase</keyword>
<dbReference type="InParanoid" id="A0A0H2RAZ6"/>
<dbReference type="Pfam" id="PF00069">
    <property type="entry name" value="Pkinase"/>
    <property type="match status" value="1"/>
</dbReference>
<keyword evidence="4 8" id="KW-0418">Kinase</keyword>
<keyword evidence="3" id="KW-0547">Nucleotide-binding</keyword>
<organism evidence="8 9">
    <name type="scientific">Schizopora paradoxa</name>
    <dbReference type="NCBI Taxonomy" id="27342"/>
    <lineage>
        <taxon>Eukaryota</taxon>
        <taxon>Fungi</taxon>
        <taxon>Dikarya</taxon>
        <taxon>Basidiomycota</taxon>
        <taxon>Agaricomycotina</taxon>
        <taxon>Agaricomycetes</taxon>
        <taxon>Hymenochaetales</taxon>
        <taxon>Schizoporaceae</taxon>
        <taxon>Schizopora</taxon>
    </lineage>
</organism>
<dbReference type="SUPFAM" id="SSF56112">
    <property type="entry name" value="Protein kinase-like (PK-like)"/>
    <property type="match status" value="1"/>
</dbReference>
<evidence type="ECO:0000256" key="3">
    <source>
        <dbReference type="ARBA" id="ARBA00022741"/>
    </source>
</evidence>
<dbReference type="PANTHER" id="PTHR24345">
    <property type="entry name" value="SERINE/THREONINE-PROTEIN KINASE PLK"/>
    <property type="match status" value="1"/>
</dbReference>
<evidence type="ECO:0000256" key="4">
    <source>
        <dbReference type="ARBA" id="ARBA00022777"/>
    </source>
</evidence>
<feature type="region of interest" description="Disordered" evidence="6">
    <location>
        <begin position="166"/>
        <end position="193"/>
    </location>
</feature>
<name>A0A0H2RAZ6_9AGAM</name>
<dbReference type="PROSITE" id="PS00108">
    <property type="entry name" value="PROTEIN_KINASE_ST"/>
    <property type="match status" value="1"/>
</dbReference>
<dbReference type="GO" id="GO:0005634">
    <property type="term" value="C:nucleus"/>
    <property type="evidence" value="ECO:0007669"/>
    <property type="project" value="TreeGrafter"/>
</dbReference>
<evidence type="ECO:0000256" key="2">
    <source>
        <dbReference type="ARBA" id="ARBA00022679"/>
    </source>
</evidence>
<dbReference type="STRING" id="27342.A0A0H2RAZ6"/>
<sequence>MKDFPFPMLVYLPNTKVYTKWTPRCDFAVMLNNIPRLVLEVSSQRNCADRLRMMVYGGIVVRLANSILKSHGREKKFVLMAIYMVKKDAECYLLYQPTDSHQVCHTGNAYDLRSETDRVKFTAMLYNFARVLREEEGPLKRNQPEIDALISAVKEFSIETLHFHIGKSRSKKQPPTEGNEEGSDADEEQGMVEDDEMRDEEFELAGYEPVSDKIRVGRDVFEPLFTLPTYLHKMRRHLDGKAVVVKEIRGDRGANEVEILQYLSTIQPPSTHVISLIETAMSDSGPCIVLPMARSLEEQLHFNADGGLLRGKFLQLSRHLLEGLSFLHHSLIAHMDIKPGNLVYTSDYDLQIIDFDIAIRLTNAEEKVDIFCGTTDWMAPEIGSEEKGPSRPYSPILADRWSCGRVLLEFSKRLQGEHDYGLRDFAMQMMSIEPSKRPSLLEWQWRGGLIRKADGKDGPLC</sequence>
<evidence type="ECO:0000256" key="5">
    <source>
        <dbReference type="ARBA" id="ARBA00022840"/>
    </source>
</evidence>
<feature type="compositionally biased region" description="Acidic residues" evidence="6">
    <location>
        <begin position="178"/>
        <end position="193"/>
    </location>
</feature>
<dbReference type="InterPro" id="IPR000719">
    <property type="entry name" value="Prot_kinase_dom"/>
</dbReference>
<dbReference type="CDD" id="cd00180">
    <property type="entry name" value="PKc"/>
    <property type="match status" value="1"/>
</dbReference>
<protein>
    <submittedName>
        <fullName evidence="8">Kinase-like protein</fullName>
    </submittedName>
</protein>
<proteinExistence type="predicted"/>
<keyword evidence="9" id="KW-1185">Reference proteome</keyword>
<keyword evidence="2" id="KW-0808">Transferase</keyword>
<dbReference type="PANTHER" id="PTHR24345:SF0">
    <property type="entry name" value="CELL CYCLE SERINE_THREONINE-PROTEIN KINASE CDC5_MSD2"/>
    <property type="match status" value="1"/>
</dbReference>
<dbReference type="AlphaFoldDB" id="A0A0H2RAZ6"/>
<dbReference type="Proteomes" id="UP000053477">
    <property type="component" value="Unassembled WGS sequence"/>
</dbReference>
<dbReference type="Gene3D" id="1.10.510.10">
    <property type="entry name" value="Transferase(Phosphotransferase) domain 1"/>
    <property type="match status" value="1"/>
</dbReference>
<evidence type="ECO:0000313" key="8">
    <source>
        <dbReference type="EMBL" id="KLO08979.1"/>
    </source>
</evidence>
<dbReference type="OrthoDB" id="4062651at2759"/>
<dbReference type="SMART" id="SM00220">
    <property type="entry name" value="S_TKc"/>
    <property type="match status" value="1"/>
</dbReference>
<dbReference type="EMBL" id="KQ086070">
    <property type="protein sequence ID" value="KLO08979.1"/>
    <property type="molecule type" value="Genomic_DNA"/>
</dbReference>
<feature type="domain" description="Protein kinase" evidence="7">
    <location>
        <begin position="210"/>
        <end position="461"/>
    </location>
</feature>
<evidence type="ECO:0000256" key="1">
    <source>
        <dbReference type="ARBA" id="ARBA00022527"/>
    </source>
</evidence>
<dbReference type="InterPro" id="IPR011009">
    <property type="entry name" value="Kinase-like_dom_sf"/>
</dbReference>